<sequence length="408" mass="46038">MSFNLVVLSLDTCHPCLRSPLSLSPMDFGSFKFNMSDGLLPEACADPFDKVANGFPSGFDGYFPNKLSPPFDSIEFRVPTEDIQDVALPFYVTQPNLSIASSMAHTFEPPIACRCPSELSVINHHPRMEVEVNRKSMPARRNGGKAQKKTNVVKGQWTIEEDRLLIRLVEQYGLKKWSHIAQMLHGRIGKQCRERWHNHLRPNIKKDTWCEEEDKILIRAHSEIGNKWAEIAKRLPGRTENSIKNHWNATKRRQFARRRCRNTRNPKSGMLLQNYIKSLALSPAASTRKRKPGNSSKSTVSAMPSEEPSTAAEAYRDGDDLLVPACDFSDVMVSLLFEDEETVPAEGYDVGHLFDQLGCGLGVDNSLEMEMEYWDDNVATPQSYGDVKPEMDLVEMISQNSSTSNNKS</sequence>
<feature type="region of interest" description="Disordered" evidence="4">
    <location>
        <begin position="283"/>
        <end position="313"/>
    </location>
</feature>
<dbReference type="PROSITE" id="PS51294">
    <property type="entry name" value="HTH_MYB"/>
    <property type="match status" value="2"/>
</dbReference>
<dbReference type="GO" id="GO:0000981">
    <property type="term" value="F:DNA-binding transcription factor activity, RNA polymerase II-specific"/>
    <property type="evidence" value="ECO:0007669"/>
    <property type="project" value="TreeGrafter"/>
</dbReference>
<organism evidence="7 8">
    <name type="scientific">Musa troglodytarum</name>
    <name type="common">fe'i banana</name>
    <dbReference type="NCBI Taxonomy" id="320322"/>
    <lineage>
        <taxon>Eukaryota</taxon>
        <taxon>Viridiplantae</taxon>
        <taxon>Streptophyta</taxon>
        <taxon>Embryophyta</taxon>
        <taxon>Tracheophyta</taxon>
        <taxon>Spermatophyta</taxon>
        <taxon>Magnoliopsida</taxon>
        <taxon>Liliopsida</taxon>
        <taxon>Zingiberales</taxon>
        <taxon>Musaceae</taxon>
        <taxon>Musa</taxon>
    </lineage>
</organism>
<dbReference type="EMBL" id="CP097502">
    <property type="protein sequence ID" value="URD73033.1"/>
    <property type="molecule type" value="Genomic_DNA"/>
</dbReference>
<dbReference type="PANTHER" id="PTHR45614:SF285">
    <property type="entry name" value="TRANSCRIPTION FACTOR MYB98"/>
    <property type="match status" value="1"/>
</dbReference>
<keyword evidence="8" id="KW-1185">Reference proteome</keyword>
<dbReference type="SMART" id="SM00717">
    <property type="entry name" value="SANT"/>
    <property type="match status" value="2"/>
</dbReference>
<feature type="domain" description="Myb-like" evidence="5">
    <location>
        <begin position="149"/>
        <end position="200"/>
    </location>
</feature>
<keyword evidence="2" id="KW-0677">Repeat</keyword>
<dbReference type="SUPFAM" id="SSF46689">
    <property type="entry name" value="Homeodomain-like"/>
    <property type="match status" value="1"/>
</dbReference>
<dbReference type="FunFam" id="1.10.10.60:FF:000010">
    <property type="entry name" value="Transcriptional activator Myb isoform A"/>
    <property type="match status" value="1"/>
</dbReference>
<feature type="domain" description="HTH myb-type" evidence="6">
    <location>
        <begin position="149"/>
        <end position="204"/>
    </location>
</feature>
<dbReference type="InterPro" id="IPR017930">
    <property type="entry name" value="Myb_dom"/>
</dbReference>
<evidence type="ECO:0000256" key="3">
    <source>
        <dbReference type="ARBA" id="ARBA00023125"/>
    </source>
</evidence>
<evidence type="ECO:0000256" key="4">
    <source>
        <dbReference type="SAM" id="MobiDB-lite"/>
    </source>
</evidence>
<dbReference type="Gene3D" id="1.10.10.60">
    <property type="entry name" value="Homeodomain-like"/>
    <property type="match status" value="2"/>
</dbReference>
<dbReference type="FunFam" id="1.10.10.60:FF:000381">
    <property type="entry name" value="Transcription factor MYB119"/>
    <property type="match status" value="1"/>
</dbReference>
<gene>
    <name evidence="7" type="ORF">MUK42_09975</name>
</gene>
<dbReference type="PROSITE" id="PS50090">
    <property type="entry name" value="MYB_LIKE"/>
    <property type="match status" value="2"/>
</dbReference>
<dbReference type="Pfam" id="PF13921">
    <property type="entry name" value="Myb_DNA-bind_6"/>
    <property type="match status" value="1"/>
</dbReference>
<protein>
    <submittedName>
        <fullName evidence="7">Myb-like DNA-binding domain</fullName>
    </submittedName>
</protein>
<evidence type="ECO:0000259" key="6">
    <source>
        <dbReference type="PROSITE" id="PS51294"/>
    </source>
</evidence>
<dbReference type="Proteomes" id="UP001055439">
    <property type="component" value="Chromosome 1"/>
</dbReference>
<keyword evidence="3 7" id="KW-0238">DNA-binding</keyword>
<feature type="domain" description="HTH myb-type" evidence="6">
    <location>
        <begin position="205"/>
        <end position="255"/>
    </location>
</feature>
<dbReference type="InterPro" id="IPR001005">
    <property type="entry name" value="SANT/Myb"/>
</dbReference>
<comment type="subcellular location">
    <subcellularLocation>
        <location evidence="1">Nucleus</location>
    </subcellularLocation>
</comment>
<evidence type="ECO:0000256" key="1">
    <source>
        <dbReference type="ARBA" id="ARBA00004123"/>
    </source>
</evidence>
<dbReference type="GO" id="GO:0000978">
    <property type="term" value="F:RNA polymerase II cis-regulatory region sequence-specific DNA binding"/>
    <property type="evidence" value="ECO:0007669"/>
    <property type="project" value="TreeGrafter"/>
</dbReference>
<accession>A0A9E7J9K2</accession>
<reference evidence="7" key="1">
    <citation type="submission" date="2022-05" db="EMBL/GenBank/DDBJ databases">
        <title>The Musa troglodytarum L. genome provides insights into the mechanism of non-climacteric behaviour and enrichment of carotenoids.</title>
        <authorList>
            <person name="Wang J."/>
        </authorList>
    </citation>
    <scope>NUCLEOTIDE SEQUENCE</scope>
    <source>
        <tissue evidence="7">Leaf</tissue>
    </source>
</reference>
<dbReference type="InterPro" id="IPR009057">
    <property type="entry name" value="Homeodomain-like_sf"/>
</dbReference>
<evidence type="ECO:0000259" key="5">
    <source>
        <dbReference type="PROSITE" id="PS50090"/>
    </source>
</evidence>
<proteinExistence type="predicted"/>
<evidence type="ECO:0000313" key="7">
    <source>
        <dbReference type="EMBL" id="URD73033.1"/>
    </source>
</evidence>
<dbReference type="GO" id="GO:0005634">
    <property type="term" value="C:nucleus"/>
    <property type="evidence" value="ECO:0007669"/>
    <property type="project" value="UniProtKB-SubCell"/>
</dbReference>
<dbReference type="AlphaFoldDB" id="A0A9E7J9K2"/>
<name>A0A9E7J9K2_9LILI</name>
<dbReference type="CDD" id="cd00167">
    <property type="entry name" value="SANT"/>
    <property type="match status" value="2"/>
</dbReference>
<dbReference type="OrthoDB" id="2143914at2759"/>
<dbReference type="PANTHER" id="PTHR45614">
    <property type="entry name" value="MYB PROTEIN-RELATED"/>
    <property type="match status" value="1"/>
</dbReference>
<feature type="compositionally biased region" description="Polar residues" evidence="4">
    <location>
        <begin position="293"/>
        <end position="302"/>
    </location>
</feature>
<dbReference type="InterPro" id="IPR050560">
    <property type="entry name" value="MYB_TF"/>
</dbReference>
<evidence type="ECO:0000313" key="8">
    <source>
        <dbReference type="Proteomes" id="UP001055439"/>
    </source>
</evidence>
<feature type="domain" description="Myb-like" evidence="5">
    <location>
        <begin position="201"/>
        <end position="251"/>
    </location>
</feature>
<evidence type="ECO:0000256" key="2">
    <source>
        <dbReference type="ARBA" id="ARBA00022737"/>
    </source>
</evidence>